<reference evidence="1" key="1">
    <citation type="journal article" date="2020" name="Stud. Mycol.">
        <title>101 Dothideomycetes genomes: a test case for predicting lifestyles and emergence of pathogens.</title>
        <authorList>
            <person name="Haridas S."/>
            <person name="Albert R."/>
            <person name="Binder M."/>
            <person name="Bloem J."/>
            <person name="Labutti K."/>
            <person name="Salamov A."/>
            <person name="Andreopoulos B."/>
            <person name="Baker S."/>
            <person name="Barry K."/>
            <person name="Bills G."/>
            <person name="Bluhm B."/>
            <person name="Cannon C."/>
            <person name="Castanera R."/>
            <person name="Culley D."/>
            <person name="Daum C."/>
            <person name="Ezra D."/>
            <person name="Gonzalez J."/>
            <person name="Henrissat B."/>
            <person name="Kuo A."/>
            <person name="Liang C."/>
            <person name="Lipzen A."/>
            <person name="Lutzoni F."/>
            <person name="Magnuson J."/>
            <person name="Mondo S."/>
            <person name="Nolan M."/>
            <person name="Ohm R."/>
            <person name="Pangilinan J."/>
            <person name="Park H.-J."/>
            <person name="Ramirez L."/>
            <person name="Alfaro M."/>
            <person name="Sun H."/>
            <person name="Tritt A."/>
            <person name="Yoshinaga Y."/>
            <person name="Zwiers L.-H."/>
            <person name="Turgeon B."/>
            <person name="Goodwin S."/>
            <person name="Spatafora J."/>
            <person name="Crous P."/>
            <person name="Grigoriev I."/>
        </authorList>
    </citation>
    <scope>NUCLEOTIDE SEQUENCE</scope>
    <source>
        <strain evidence="1">ATCC 200398</strain>
    </source>
</reference>
<dbReference type="EMBL" id="MU003514">
    <property type="protein sequence ID" value="KAF2468819.1"/>
    <property type="molecule type" value="Genomic_DNA"/>
</dbReference>
<sequence>MSSSVNSFNPYAHVHDNPQRPGDQRSTAPQVVRDNDRIGVFTDKVVLVMGVTSGISMETAAKGLHATGTHVYITARNKEKAKKTVEYIMNISERKGRVDVIEMVMDSLESVKSTAKDFLGKSGKLNILVNNGGMYHGGPESGSKDGFEMQFAVNHLAHFALTALLLTKSSNSQFNSRVVFVSSSSHRHSSTTNHIDRLYRNQSVHALSLNPGGVWSELQKVATPEQIKVWKEDKAIGLLM</sequence>
<keyword evidence="2" id="KW-1185">Reference proteome</keyword>
<evidence type="ECO:0000313" key="2">
    <source>
        <dbReference type="Proteomes" id="UP000799755"/>
    </source>
</evidence>
<protein>
    <submittedName>
        <fullName evidence="1">NAD(P)-binding protein</fullName>
    </submittedName>
</protein>
<comment type="caution">
    <text evidence="1">The sequence shown here is derived from an EMBL/GenBank/DDBJ whole genome shotgun (WGS) entry which is preliminary data.</text>
</comment>
<name>A0ACB6QPB4_9PLEO</name>
<proteinExistence type="predicted"/>
<accession>A0ACB6QPB4</accession>
<organism evidence="1 2">
    <name type="scientific">Lindgomyces ingoldianus</name>
    <dbReference type="NCBI Taxonomy" id="673940"/>
    <lineage>
        <taxon>Eukaryota</taxon>
        <taxon>Fungi</taxon>
        <taxon>Dikarya</taxon>
        <taxon>Ascomycota</taxon>
        <taxon>Pezizomycotina</taxon>
        <taxon>Dothideomycetes</taxon>
        <taxon>Pleosporomycetidae</taxon>
        <taxon>Pleosporales</taxon>
        <taxon>Lindgomycetaceae</taxon>
        <taxon>Lindgomyces</taxon>
    </lineage>
</organism>
<gene>
    <name evidence="1" type="ORF">BDR25DRAFT_326535</name>
</gene>
<evidence type="ECO:0000313" key="1">
    <source>
        <dbReference type="EMBL" id="KAF2468819.1"/>
    </source>
</evidence>
<dbReference type="Proteomes" id="UP000799755">
    <property type="component" value="Unassembled WGS sequence"/>
</dbReference>